<dbReference type="EMBL" id="CP060789">
    <property type="protein sequence ID" value="QNP56018.1"/>
    <property type="molecule type" value="Genomic_DNA"/>
</dbReference>
<dbReference type="KEGG" id="tdf:H9L22_00270"/>
<evidence type="ECO:0000259" key="1">
    <source>
        <dbReference type="Pfam" id="PF22124"/>
    </source>
</evidence>
<dbReference type="SUPFAM" id="SSF48208">
    <property type="entry name" value="Six-hairpin glycosidases"/>
    <property type="match status" value="1"/>
</dbReference>
<organism evidence="2 3">
    <name type="scientific">Tessaracoccus defluvii</name>
    <dbReference type="NCBI Taxonomy" id="1285901"/>
    <lineage>
        <taxon>Bacteria</taxon>
        <taxon>Bacillati</taxon>
        <taxon>Actinomycetota</taxon>
        <taxon>Actinomycetes</taxon>
        <taxon>Propionibacteriales</taxon>
        <taxon>Propionibacteriaceae</taxon>
        <taxon>Tessaracoccus</taxon>
    </lineage>
</organism>
<name>A0A7H0H652_9ACTN</name>
<dbReference type="InterPro" id="IPR008928">
    <property type="entry name" value="6-hairpin_glycosidase_sf"/>
</dbReference>
<sequence length="400" mass="43794">MDVAGFASPGRSAGPTTPLDRAALIAGSQLDLQSNVGTEVSTEDLFLRARSNDADARLGLVELAYAAGRHTILSSTGELPPNLSGVWQGSWAPAWSGDYTLNGNLTAGALASAVTTGMPELRTSLIRLLDRYREHFVENAVRLWGADGWLLPTHMSSHGRANHFNAAFPHAFWVGGGGWLLRHCFDYLSATGDKAALPWIWEFAHEVMAFYTTALPHWGGQWHVAPGFSPENTPEGRDTPLSIDPTGDLTIIRDAALIACRLAHLVGDERPCAAWMEFRDHLPPFRISDGLLAEWIDNGTPENHAHRHCSHLYVAEIEGEERWEDSAIQQATRAALAARVRHRNSNPTAPPGTMEMAFGLCQLGIVAARLGDAETALWAVTWLTQEHWRPNGLRDEIRTA</sequence>
<dbReference type="InterPro" id="IPR012341">
    <property type="entry name" value="6hp_glycosidase-like_sf"/>
</dbReference>
<dbReference type="Pfam" id="PF22124">
    <property type="entry name" value="Glyco_hydro_95_cat"/>
    <property type="match status" value="1"/>
</dbReference>
<feature type="domain" description="Glycosyl hydrolase family 95 catalytic" evidence="1">
    <location>
        <begin position="23"/>
        <end position="385"/>
    </location>
</feature>
<evidence type="ECO:0000313" key="2">
    <source>
        <dbReference type="EMBL" id="QNP56018.1"/>
    </source>
</evidence>
<reference evidence="2 3" key="1">
    <citation type="submission" date="2020-08" db="EMBL/GenBank/DDBJ databases">
        <title>Genome sequence of Tessaracoccus defluvii JCM 17540T.</title>
        <authorList>
            <person name="Hyun D.-W."/>
            <person name="Bae J.-W."/>
        </authorList>
    </citation>
    <scope>NUCLEOTIDE SEQUENCE [LARGE SCALE GENOMIC DNA]</scope>
    <source>
        <strain evidence="2 3">JCM 17540</strain>
    </source>
</reference>
<dbReference type="GO" id="GO:0005975">
    <property type="term" value="P:carbohydrate metabolic process"/>
    <property type="evidence" value="ECO:0007669"/>
    <property type="project" value="InterPro"/>
</dbReference>
<gene>
    <name evidence="2" type="ORF">H9L22_00270</name>
</gene>
<dbReference type="PANTHER" id="PTHR31084">
    <property type="entry name" value="ALPHA-L-FUCOSIDASE 2"/>
    <property type="match status" value="1"/>
</dbReference>
<dbReference type="GO" id="GO:0004560">
    <property type="term" value="F:alpha-L-fucosidase activity"/>
    <property type="evidence" value="ECO:0007669"/>
    <property type="project" value="TreeGrafter"/>
</dbReference>
<dbReference type="PANTHER" id="PTHR31084:SF0">
    <property type="entry name" value="ALPHA-L-FUCOSIDASE 2"/>
    <property type="match status" value="1"/>
</dbReference>
<evidence type="ECO:0000313" key="3">
    <source>
        <dbReference type="Proteomes" id="UP000516117"/>
    </source>
</evidence>
<dbReference type="AlphaFoldDB" id="A0A7H0H652"/>
<accession>A0A7H0H652</accession>
<dbReference type="Gene3D" id="1.50.10.10">
    <property type="match status" value="1"/>
</dbReference>
<keyword evidence="3" id="KW-1185">Reference proteome</keyword>
<proteinExistence type="predicted"/>
<dbReference type="InterPro" id="IPR054363">
    <property type="entry name" value="GH95_cat"/>
</dbReference>
<dbReference type="RefSeq" id="WP_187721138.1">
    <property type="nucleotide sequence ID" value="NZ_CP060789.1"/>
</dbReference>
<protein>
    <recommendedName>
        <fullName evidence="1">Glycosyl hydrolase family 95 catalytic domain-containing protein</fullName>
    </recommendedName>
</protein>
<dbReference type="Proteomes" id="UP000516117">
    <property type="component" value="Chromosome"/>
</dbReference>